<evidence type="ECO:0000313" key="2">
    <source>
        <dbReference type="Proteomes" id="UP000199570"/>
    </source>
</evidence>
<organism evidence="1 2">
    <name type="scientific">Pseudomonas moorei</name>
    <dbReference type="NCBI Taxonomy" id="395599"/>
    <lineage>
        <taxon>Bacteria</taxon>
        <taxon>Pseudomonadati</taxon>
        <taxon>Pseudomonadota</taxon>
        <taxon>Gammaproteobacteria</taxon>
        <taxon>Pseudomonadales</taxon>
        <taxon>Pseudomonadaceae</taxon>
        <taxon>Pseudomonas</taxon>
    </lineage>
</organism>
<proteinExistence type="predicted"/>
<dbReference type="RefSeq" id="WP_011005850.1">
    <property type="nucleotide sequence ID" value="NZ_FNKJ01000001.1"/>
</dbReference>
<dbReference type="OrthoDB" id="7031460at2"/>
<accession>A0A1H0XKT8</accession>
<protein>
    <submittedName>
        <fullName evidence="1">Uncharacterized protein</fullName>
    </submittedName>
</protein>
<reference evidence="2" key="1">
    <citation type="submission" date="2016-10" db="EMBL/GenBank/DDBJ databases">
        <authorList>
            <person name="Varghese N."/>
            <person name="Submissions S."/>
        </authorList>
    </citation>
    <scope>NUCLEOTIDE SEQUENCE [LARGE SCALE GENOMIC DNA]</scope>
    <source>
        <strain evidence="2">BS3775</strain>
    </source>
</reference>
<dbReference type="Proteomes" id="UP000199570">
    <property type="component" value="Unassembled WGS sequence"/>
</dbReference>
<dbReference type="AlphaFoldDB" id="A0A1H0XKT8"/>
<sequence>MSDERYARLQQSLIDSAKQHLVDLTGALALPIGSDRDEGISSAWWQLTGLTQLVHFNSGLDEATIQELRAIDQLAIKATTKPVDQALVASEADGEIAAALADPTASHWFKQSLQQALPRDPVDAVNDAEWLFELLNKRCVAQLQDVAEAQPMNMEFRKADGSTTQIDIT</sequence>
<dbReference type="EMBL" id="FNKJ01000001">
    <property type="protein sequence ID" value="SDQ03540.1"/>
    <property type="molecule type" value="Genomic_DNA"/>
</dbReference>
<name>A0A1H0XKT8_9PSED</name>
<gene>
    <name evidence="1" type="ORF">SAMN04490195_0071</name>
</gene>
<keyword evidence="2" id="KW-1185">Reference proteome</keyword>
<evidence type="ECO:0000313" key="1">
    <source>
        <dbReference type="EMBL" id="SDQ03540.1"/>
    </source>
</evidence>